<name>A0ABN1YCZ7_9ACTN</name>
<reference evidence="1 2" key="1">
    <citation type="journal article" date="2019" name="Int. J. Syst. Evol. Microbiol.">
        <title>The Global Catalogue of Microorganisms (GCM) 10K type strain sequencing project: providing services to taxonomists for standard genome sequencing and annotation.</title>
        <authorList>
            <consortium name="The Broad Institute Genomics Platform"/>
            <consortium name="The Broad Institute Genome Sequencing Center for Infectious Disease"/>
            <person name="Wu L."/>
            <person name="Ma J."/>
        </authorList>
    </citation>
    <scope>NUCLEOTIDE SEQUENCE [LARGE SCALE GENOMIC DNA]</scope>
    <source>
        <strain evidence="1 2">JCM 12393</strain>
    </source>
</reference>
<evidence type="ECO:0000313" key="1">
    <source>
        <dbReference type="EMBL" id="GAA1403689.1"/>
    </source>
</evidence>
<keyword evidence="2" id="KW-1185">Reference proteome</keyword>
<evidence type="ECO:0000313" key="2">
    <source>
        <dbReference type="Proteomes" id="UP001499863"/>
    </source>
</evidence>
<dbReference type="Proteomes" id="UP001499863">
    <property type="component" value="Unassembled WGS sequence"/>
</dbReference>
<gene>
    <name evidence="1" type="ORF">GCM10009639_48820</name>
</gene>
<dbReference type="EMBL" id="BAAAKJ010000260">
    <property type="protein sequence ID" value="GAA1403689.1"/>
    <property type="molecule type" value="Genomic_DNA"/>
</dbReference>
<organism evidence="1 2">
    <name type="scientific">Kitasatospora putterlickiae</name>
    <dbReference type="NCBI Taxonomy" id="221725"/>
    <lineage>
        <taxon>Bacteria</taxon>
        <taxon>Bacillati</taxon>
        <taxon>Actinomycetota</taxon>
        <taxon>Actinomycetes</taxon>
        <taxon>Kitasatosporales</taxon>
        <taxon>Streptomycetaceae</taxon>
        <taxon>Kitasatospora</taxon>
    </lineage>
</organism>
<sequence length="65" mass="7146">MKSMRIRYPTILVSSCERATNAAGSTGPPQAGLIRVPSRRALWYEACPDRNDAAPYGNNRTSADY</sequence>
<protein>
    <submittedName>
        <fullName evidence="1">Uncharacterized protein</fullName>
    </submittedName>
</protein>
<accession>A0ABN1YCZ7</accession>
<proteinExistence type="predicted"/>
<comment type="caution">
    <text evidence="1">The sequence shown here is derived from an EMBL/GenBank/DDBJ whole genome shotgun (WGS) entry which is preliminary data.</text>
</comment>